<feature type="domain" description="EAL" evidence="2">
    <location>
        <begin position="376"/>
        <end position="627"/>
    </location>
</feature>
<feature type="transmembrane region" description="Helical" evidence="1">
    <location>
        <begin position="175"/>
        <end position="198"/>
    </location>
</feature>
<dbReference type="InterPro" id="IPR029787">
    <property type="entry name" value="Nucleotide_cyclase"/>
</dbReference>
<dbReference type="InterPro" id="IPR000160">
    <property type="entry name" value="GGDEF_dom"/>
</dbReference>
<evidence type="ECO:0000313" key="4">
    <source>
        <dbReference type="Proteomes" id="UP000315901"/>
    </source>
</evidence>
<dbReference type="CDD" id="cd01948">
    <property type="entry name" value="EAL"/>
    <property type="match status" value="1"/>
</dbReference>
<dbReference type="PROSITE" id="PS50883">
    <property type="entry name" value="EAL"/>
    <property type="match status" value="1"/>
</dbReference>
<proteinExistence type="predicted"/>
<keyword evidence="1" id="KW-0472">Membrane</keyword>
<organism evidence="3 4">
    <name type="scientific">Maribrevibacterium harenarium</name>
    <dbReference type="NCBI Taxonomy" id="2589817"/>
    <lineage>
        <taxon>Bacteria</taxon>
        <taxon>Pseudomonadati</taxon>
        <taxon>Pseudomonadota</taxon>
        <taxon>Gammaproteobacteria</taxon>
        <taxon>Oceanospirillales</taxon>
        <taxon>Oceanospirillaceae</taxon>
        <taxon>Maribrevibacterium</taxon>
    </lineage>
</organism>
<dbReference type="RefSeq" id="WP_140589956.1">
    <property type="nucleotide sequence ID" value="NZ_VFRR01000030.1"/>
</dbReference>
<dbReference type="PANTHER" id="PTHR33121">
    <property type="entry name" value="CYCLIC DI-GMP PHOSPHODIESTERASE PDEF"/>
    <property type="match status" value="1"/>
</dbReference>
<sequence>MFLSTLYVAEGYESGKETIRAMELKQLHDITFFVLDELENKLDEAMLGTKPISEGLSEADLLDALYHFEMPLMVVVSDSTGSVAASQKIDVTILSEMRSVLTNNTFLEKELGGHDHDTLSSSNYDLDQYFYNFAGTKYCIMFHDVALENGHKIRIFMVKESQSDNYVVDKVFTRLMISSTIVVWIAIWGAVAVAFFLWKRIESSNRRVITAANTDSQTGLLNERALREKFDSQQANFANREHIIYAAKFRNLSQILANNSSLIVSKTLHQLATQLRQNIDKSCLLARLNDGTFVIVAPYRKKDCIDTFHKLINEPQQVDNFQFSLDPTVVEVIFPNDVNRFDRLISSISTLIFSANQQRLPFLRYSRDLIKVSQKALQYSAEIRDAIEQHQFELYLQPKVDMRTGATVGAEALIRWNHPEDGLLTPYHFLDIVEQSNVRSQFARFVANEAAKLAKDLHSKGHHLPVSFNLNGYDVFDTEVTTTLEQIAVSLPATNYPMLEIELTESETSIDVKHIAEKLEYISSLGYSIALDDFGTGMSSFSFSHTLHINTIKIDRSFVIQLSDDERSYIPIKTIVYLANNYGYHIVVEGVETKEQAETLIKLGCHHCQGYFYAKPSTYSEFLERLV</sequence>
<evidence type="ECO:0000313" key="3">
    <source>
        <dbReference type="EMBL" id="TPE48709.1"/>
    </source>
</evidence>
<dbReference type="AlphaFoldDB" id="A0A501WGJ8"/>
<protein>
    <submittedName>
        <fullName evidence="3">GGDEF domain-containing protein</fullName>
    </submittedName>
</protein>
<dbReference type="Pfam" id="PF00990">
    <property type="entry name" value="GGDEF"/>
    <property type="match status" value="1"/>
</dbReference>
<accession>A0A501WGJ8</accession>
<dbReference type="Gene3D" id="3.30.70.270">
    <property type="match status" value="1"/>
</dbReference>
<name>A0A501WGJ8_9GAMM</name>
<gene>
    <name evidence="3" type="ORF">FJM67_13045</name>
</gene>
<dbReference type="OrthoDB" id="1316910at2"/>
<dbReference type="SUPFAM" id="SSF141868">
    <property type="entry name" value="EAL domain-like"/>
    <property type="match status" value="1"/>
</dbReference>
<dbReference type="InterPro" id="IPR050706">
    <property type="entry name" value="Cyclic-di-GMP_PDE-like"/>
</dbReference>
<dbReference type="Pfam" id="PF00563">
    <property type="entry name" value="EAL"/>
    <property type="match status" value="1"/>
</dbReference>
<keyword evidence="4" id="KW-1185">Reference proteome</keyword>
<dbReference type="SUPFAM" id="SSF55073">
    <property type="entry name" value="Nucleotide cyclase"/>
    <property type="match status" value="1"/>
</dbReference>
<dbReference type="EMBL" id="VFRR01000030">
    <property type="protein sequence ID" value="TPE48709.1"/>
    <property type="molecule type" value="Genomic_DNA"/>
</dbReference>
<dbReference type="InterPro" id="IPR001633">
    <property type="entry name" value="EAL_dom"/>
</dbReference>
<keyword evidence="1" id="KW-1133">Transmembrane helix</keyword>
<evidence type="ECO:0000259" key="2">
    <source>
        <dbReference type="PROSITE" id="PS50883"/>
    </source>
</evidence>
<dbReference type="SMART" id="SM00052">
    <property type="entry name" value="EAL"/>
    <property type="match status" value="1"/>
</dbReference>
<dbReference type="Proteomes" id="UP000315901">
    <property type="component" value="Unassembled WGS sequence"/>
</dbReference>
<comment type="caution">
    <text evidence="3">The sequence shown here is derived from an EMBL/GenBank/DDBJ whole genome shotgun (WGS) entry which is preliminary data.</text>
</comment>
<reference evidence="3 4" key="1">
    <citation type="submission" date="2019-06" db="EMBL/GenBank/DDBJ databases">
        <title>A novel bacterium of genus Marinomonas, isolated from coastal sand.</title>
        <authorList>
            <person name="Huang H."/>
            <person name="Mo K."/>
            <person name="Hu Y."/>
        </authorList>
    </citation>
    <scope>NUCLEOTIDE SEQUENCE [LARGE SCALE GENOMIC DNA]</scope>
    <source>
        <strain evidence="3 4">HB171799</strain>
    </source>
</reference>
<dbReference type="PANTHER" id="PTHR33121:SF79">
    <property type="entry name" value="CYCLIC DI-GMP PHOSPHODIESTERASE PDED-RELATED"/>
    <property type="match status" value="1"/>
</dbReference>
<evidence type="ECO:0000256" key="1">
    <source>
        <dbReference type="SAM" id="Phobius"/>
    </source>
</evidence>
<dbReference type="InterPro" id="IPR035919">
    <property type="entry name" value="EAL_sf"/>
</dbReference>
<keyword evidence="1" id="KW-0812">Transmembrane</keyword>
<dbReference type="InterPro" id="IPR043128">
    <property type="entry name" value="Rev_trsase/Diguanyl_cyclase"/>
</dbReference>
<dbReference type="GO" id="GO:0071111">
    <property type="term" value="F:cyclic-guanylate-specific phosphodiesterase activity"/>
    <property type="evidence" value="ECO:0007669"/>
    <property type="project" value="InterPro"/>
</dbReference>
<dbReference type="Gene3D" id="3.20.20.450">
    <property type="entry name" value="EAL domain"/>
    <property type="match status" value="1"/>
</dbReference>
<dbReference type="SMART" id="SM00267">
    <property type="entry name" value="GGDEF"/>
    <property type="match status" value="1"/>
</dbReference>